<keyword evidence="13" id="KW-1185">Reference proteome</keyword>
<dbReference type="STRING" id="485915.Dret_1303"/>
<dbReference type="SUPFAM" id="SSF55821">
    <property type="entry name" value="YrdC/RibB"/>
    <property type="match status" value="1"/>
</dbReference>
<dbReference type="KEGG" id="drt:Dret_1303"/>
<dbReference type="GO" id="GO:0003725">
    <property type="term" value="F:double-stranded RNA binding"/>
    <property type="evidence" value="ECO:0007669"/>
    <property type="project" value="InterPro"/>
</dbReference>
<dbReference type="Gene3D" id="3.30.420.40">
    <property type="match status" value="1"/>
</dbReference>
<dbReference type="AlphaFoldDB" id="C8X2E4"/>
<evidence type="ECO:0000256" key="1">
    <source>
        <dbReference type="ARBA" id="ARBA00004711"/>
    </source>
</evidence>
<dbReference type="InterPro" id="IPR055128">
    <property type="entry name" value="HypF_C_2"/>
</dbReference>
<reference evidence="12 13" key="2">
    <citation type="journal article" date="2010" name="Stand. Genomic Sci.">
        <title>Complete genome sequence of Desulfohalobium retbaense type strain (HR(100)).</title>
        <authorList>
            <person name="Spring S."/>
            <person name="Nolan M."/>
            <person name="Lapidus A."/>
            <person name="Glavina Del Rio T."/>
            <person name="Copeland A."/>
            <person name="Tice H."/>
            <person name="Cheng J.F."/>
            <person name="Lucas S."/>
            <person name="Land M."/>
            <person name="Chen F."/>
            <person name="Bruce D."/>
            <person name="Goodwin L."/>
            <person name="Pitluck S."/>
            <person name="Ivanova N."/>
            <person name="Mavromatis K."/>
            <person name="Mikhailova N."/>
            <person name="Pati A."/>
            <person name="Chen A."/>
            <person name="Palaniappan K."/>
            <person name="Hauser L."/>
            <person name="Chang Y.J."/>
            <person name="Jeffries C.D."/>
            <person name="Munk C."/>
            <person name="Kiss H."/>
            <person name="Chain P."/>
            <person name="Han C."/>
            <person name="Brettin T."/>
            <person name="Detter J.C."/>
            <person name="Schuler E."/>
            <person name="Goker M."/>
            <person name="Rohde M."/>
            <person name="Bristow J."/>
            <person name="Eisen J.A."/>
            <person name="Markowitz V."/>
            <person name="Hugenholtz P."/>
            <person name="Kyrpides N.C."/>
            <person name="Klenk H.P."/>
        </authorList>
    </citation>
    <scope>NUCLEOTIDE SEQUENCE [LARGE SCALE GENOMIC DNA]</scope>
    <source>
        <strain evidence="12 13">DSM 5692</strain>
    </source>
</reference>
<comment type="catalytic activity">
    <reaction evidence="7">
        <text>C-terminal L-cysteinyl-[HypE protein] + carbamoyl phosphate + ATP + H2O = C-terminal S-carboxamide-L-cysteinyl-[HypE protein] + AMP + phosphate + diphosphate + H(+)</text>
        <dbReference type="Rhea" id="RHEA:55636"/>
        <dbReference type="Rhea" id="RHEA-COMP:14247"/>
        <dbReference type="Rhea" id="RHEA-COMP:14392"/>
        <dbReference type="ChEBI" id="CHEBI:15377"/>
        <dbReference type="ChEBI" id="CHEBI:15378"/>
        <dbReference type="ChEBI" id="CHEBI:30616"/>
        <dbReference type="ChEBI" id="CHEBI:33019"/>
        <dbReference type="ChEBI" id="CHEBI:43474"/>
        <dbReference type="ChEBI" id="CHEBI:58228"/>
        <dbReference type="ChEBI" id="CHEBI:76913"/>
        <dbReference type="ChEBI" id="CHEBI:139126"/>
        <dbReference type="ChEBI" id="CHEBI:456215"/>
    </reaction>
</comment>
<evidence type="ECO:0000256" key="5">
    <source>
        <dbReference type="ARBA" id="ARBA00022771"/>
    </source>
</evidence>
<dbReference type="InterPro" id="IPR011125">
    <property type="entry name" value="Znf_HypF"/>
</dbReference>
<dbReference type="NCBIfam" id="TIGR00143">
    <property type="entry name" value="hypF"/>
    <property type="match status" value="1"/>
</dbReference>
<comment type="pathway">
    <text evidence="1">Protein modification; [NiFe] hydrogenase maturation.</text>
</comment>
<dbReference type="Gene3D" id="3.30.420.360">
    <property type="match status" value="1"/>
</dbReference>
<evidence type="ECO:0000256" key="2">
    <source>
        <dbReference type="ARBA" id="ARBA00008097"/>
    </source>
</evidence>
<gene>
    <name evidence="12" type="ordered locus">Dret_1303</name>
</gene>
<evidence type="ECO:0000256" key="3">
    <source>
        <dbReference type="ARBA" id="ARBA00022598"/>
    </source>
</evidence>
<dbReference type="PANTHER" id="PTHR42959">
    <property type="entry name" value="CARBAMOYLTRANSFERASE"/>
    <property type="match status" value="1"/>
</dbReference>
<dbReference type="InterPro" id="IPR004421">
    <property type="entry name" value="Carbamoyltransferase_HypF"/>
</dbReference>
<dbReference type="eggNOG" id="COG0068">
    <property type="taxonomic scope" value="Bacteria"/>
</dbReference>
<dbReference type="GO" id="GO:0016743">
    <property type="term" value="F:carboxyl- or carbamoyltransferase activity"/>
    <property type="evidence" value="ECO:0007669"/>
    <property type="project" value="UniProtKB-UniRule"/>
</dbReference>
<dbReference type="Gene3D" id="3.30.110.120">
    <property type="match status" value="1"/>
</dbReference>
<evidence type="ECO:0000256" key="6">
    <source>
        <dbReference type="ARBA" id="ARBA00022833"/>
    </source>
</evidence>
<feature type="domain" description="Acylphosphatase-like" evidence="10">
    <location>
        <begin position="8"/>
        <end position="96"/>
    </location>
</feature>
<evidence type="ECO:0000259" key="11">
    <source>
        <dbReference type="PROSITE" id="PS51163"/>
    </source>
</evidence>
<proteinExistence type="inferred from homology"/>
<dbReference type="InterPro" id="IPR006070">
    <property type="entry name" value="Sua5-like_dom"/>
</dbReference>
<sequence length="781" mass="85110">MQPTPCSRQRFVVNGRVQGVGFRPFVYRLALDHALSGFVQNTSEGVVIEVQGLEDGIGRFAVDLEKQLPPLAQLTSIQTETLSPHDTPETSFHILSSSGGEGHEVLISPDVATCPECLAELRDPSDPRYQYPFINCTNCGPRYTITRSIPYDRVSTSMACFPLCSRCRAEYEDPLDRRFHAQPNACPHCGPRVWMISATGHAVSDDGPVLAEAARWLARGKILAIKGLGGFHLACLATSETAVARLRQRKHRFGKPLAVMVPDLASAHRIVRINGAEATWLSGIVRPIVVCEKKASTLLAGDIAPDTDSAGVMLPYTPLHHVLLDELRGLLPQGSVPALVMTSGNLSSEPIALGNREARHRLHSIADGFVFHNRDILIRCDDSVVRIHPDTANPVWYRRARGMTPSPVFLPRSGPCVLGTGPALKATLCLTKSDQAFVSQHIGDLENLETYGFYKEIAEHLQHILQVEPQLVVHDLHPDYLSSGFANERPEEVVAVQHHVAHIYSVLAENQCTEPALGLALDGTGLGDDGTLWGGEALHVRPEAASYARLGHFMPVGLPGGEAAILEPWRMARSYLASLGASSPSGRRWPWLDNFAPADGVLGQMLVKGVNVPQTTSCGRLFDAVAGLLGIAERIAYEGQAAIRLEACQDLRVDTGYPCSWIDKEDRCVLNTLELFAAVHRDWQAGEPVGRISRRFHLGLSQGLADWVAALADRSGVRIVGLSGGVFQNITLQRLLVPLLERHGLTVLVHTELPPNDACIALGQAYYGQNLLRCRDVLPQP</sequence>
<dbReference type="EMBL" id="CP001734">
    <property type="protein sequence ID" value="ACV68591.1"/>
    <property type="molecule type" value="Genomic_DNA"/>
</dbReference>
<evidence type="ECO:0000256" key="4">
    <source>
        <dbReference type="ARBA" id="ARBA00022723"/>
    </source>
</evidence>
<keyword evidence="9" id="KW-0378">Hydrolase</keyword>
<dbReference type="PROSITE" id="PS51160">
    <property type="entry name" value="ACYLPHOSPHATASE_3"/>
    <property type="match status" value="1"/>
</dbReference>
<evidence type="ECO:0000313" key="12">
    <source>
        <dbReference type="EMBL" id="ACV68591.1"/>
    </source>
</evidence>
<keyword evidence="6" id="KW-0862">Zinc</keyword>
<dbReference type="Pfam" id="PF00708">
    <property type="entry name" value="Acylphosphatase"/>
    <property type="match status" value="1"/>
</dbReference>
<dbReference type="InterPro" id="IPR041440">
    <property type="entry name" value="HypF_C"/>
</dbReference>
<evidence type="ECO:0000256" key="9">
    <source>
        <dbReference type="PROSITE-ProRule" id="PRU00520"/>
    </source>
</evidence>
<dbReference type="GO" id="GO:0051604">
    <property type="term" value="P:protein maturation"/>
    <property type="evidence" value="ECO:0007669"/>
    <property type="project" value="TreeGrafter"/>
</dbReference>
<dbReference type="InterPro" id="IPR051060">
    <property type="entry name" value="Carbamoyltrans_HypF-like"/>
</dbReference>
<reference evidence="13" key="1">
    <citation type="submission" date="2009-09" db="EMBL/GenBank/DDBJ databases">
        <title>The complete chromosome of Desulfohalobium retbaense DSM 5692.</title>
        <authorList>
            <consortium name="US DOE Joint Genome Institute (JGI-PGF)"/>
            <person name="Lucas S."/>
            <person name="Copeland A."/>
            <person name="Lapidus A."/>
            <person name="Glavina del Rio T."/>
            <person name="Dalin E."/>
            <person name="Tice H."/>
            <person name="Bruce D."/>
            <person name="Goodwin L."/>
            <person name="Pitluck S."/>
            <person name="Kyrpides N."/>
            <person name="Mavromatis K."/>
            <person name="Ivanova N."/>
            <person name="Mikhailova N."/>
            <person name="Munk A.C."/>
            <person name="Brettin T."/>
            <person name="Detter J.C."/>
            <person name="Han C."/>
            <person name="Tapia R."/>
            <person name="Larimer F."/>
            <person name="Land M."/>
            <person name="Hauser L."/>
            <person name="Markowitz V."/>
            <person name="Cheng J.-F."/>
            <person name="Hugenholtz P."/>
            <person name="Woyke T."/>
            <person name="Wu D."/>
            <person name="Spring S."/>
            <person name="Klenk H.-P."/>
            <person name="Eisen J.A."/>
        </authorList>
    </citation>
    <scope>NUCLEOTIDE SEQUENCE [LARGE SCALE GENOMIC DNA]</scope>
    <source>
        <strain evidence="13">DSM 5692</strain>
    </source>
</reference>
<dbReference type="Gene3D" id="3.90.870.50">
    <property type="match status" value="1"/>
</dbReference>
<dbReference type="PANTHER" id="PTHR42959:SF1">
    <property type="entry name" value="CARBAMOYLTRANSFERASE HYPF"/>
    <property type="match status" value="1"/>
</dbReference>
<dbReference type="PROSITE" id="PS51163">
    <property type="entry name" value="YRDC"/>
    <property type="match status" value="1"/>
</dbReference>
<dbReference type="GO" id="GO:0008270">
    <property type="term" value="F:zinc ion binding"/>
    <property type="evidence" value="ECO:0007669"/>
    <property type="project" value="UniProtKB-KW"/>
</dbReference>
<dbReference type="EC" id="6.2.-.-" evidence="8"/>
<dbReference type="RefSeq" id="WP_015751738.1">
    <property type="nucleotide sequence ID" value="NC_013223.1"/>
</dbReference>
<dbReference type="InterPro" id="IPR036046">
    <property type="entry name" value="Acylphosphatase-like_dom_sf"/>
</dbReference>
<dbReference type="Pfam" id="PF22521">
    <property type="entry name" value="HypF_C_2"/>
    <property type="match status" value="1"/>
</dbReference>
<dbReference type="InterPro" id="IPR017945">
    <property type="entry name" value="DHBP_synth_RibB-like_a/b_dom"/>
</dbReference>
<dbReference type="Pfam" id="PF01300">
    <property type="entry name" value="Sua5_yciO_yrdC"/>
    <property type="match status" value="1"/>
</dbReference>
<accession>C8X2E4</accession>
<dbReference type="OrthoDB" id="9808093at2"/>
<protein>
    <recommendedName>
        <fullName evidence="8">Carbamoyltransferase</fullName>
        <ecNumber evidence="8">6.2.-.-</ecNumber>
    </recommendedName>
</protein>
<dbReference type="GO" id="GO:0016874">
    <property type="term" value="F:ligase activity"/>
    <property type="evidence" value="ECO:0007669"/>
    <property type="project" value="UniProtKB-UniRule"/>
</dbReference>
<feature type="domain" description="YrdC-like" evidence="11">
    <location>
        <begin position="207"/>
        <end position="402"/>
    </location>
</feature>
<dbReference type="HOGENOM" id="CLU_009164_0_0_7"/>
<dbReference type="Pfam" id="PF17788">
    <property type="entry name" value="HypF_C"/>
    <property type="match status" value="1"/>
</dbReference>
<keyword evidence="5" id="KW-0863">Zinc-finger</keyword>
<dbReference type="PROSITE" id="PS00150">
    <property type="entry name" value="ACYLPHOSPHATASE_1"/>
    <property type="match status" value="1"/>
</dbReference>
<keyword evidence="3" id="KW-0436">Ligase</keyword>
<dbReference type="SUPFAM" id="SSF54975">
    <property type="entry name" value="Acylphosphatase/BLUF domain-like"/>
    <property type="match status" value="1"/>
</dbReference>
<organism evidence="12 13">
    <name type="scientific">Desulfohalobium retbaense (strain ATCC 49708 / DSM 5692 / JCM 16813 / HR100)</name>
    <dbReference type="NCBI Taxonomy" id="485915"/>
    <lineage>
        <taxon>Bacteria</taxon>
        <taxon>Pseudomonadati</taxon>
        <taxon>Thermodesulfobacteriota</taxon>
        <taxon>Desulfovibrionia</taxon>
        <taxon>Desulfovibrionales</taxon>
        <taxon>Desulfohalobiaceae</taxon>
        <taxon>Desulfohalobium</taxon>
    </lineage>
</organism>
<feature type="active site" evidence="9">
    <location>
        <position position="41"/>
    </location>
</feature>
<keyword evidence="4" id="KW-0479">Metal-binding</keyword>
<dbReference type="InterPro" id="IPR001792">
    <property type="entry name" value="Acylphosphatase-like_dom"/>
</dbReference>
<evidence type="ECO:0000256" key="7">
    <source>
        <dbReference type="ARBA" id="ARBA00048220"/>
    </source>
</evidence>
<evidence type="ECO:0000259" key="10">
    <source>
        <dbReference type="PROSITE" id="PS51160"/>
    </source>
</evidence>
<evidence type="ECO:0000256" key="8">
    <source>
        <dbReference type="PIRNR" id="PIRNR006256"/>
    </source>
</evidence>
<dbReference type="UniPathway" id="UPA00335"/>
<comment type="catalytic activity">
    <reaction evidence="9">
        <text>an acyl phosphate + H2O = a carboxylate + phosphate + H(+)</text>
        <dbReference type="Rhea" id="RHEA:14965"/>
        <dbReference type="ChEBI" id="CHEBI:15377"/>
        <dbReference type="ChEBI" id="CHEBI:15378"/>
        <dbReference type="ChEBI" id="CHEBI:29067"/>
        <dbReference type="ChEBI" id="CHEBI:43474"/>
        <dbReference type="ChEBI" id="CHEBI:59918"/>
        <dbReference type="EC" id="3.6.1.7"/>
    </reaction>
</comment>
<dbReference type="Pfam" id="PF07503">
    <property type="entry name" value="zf-HYPF"/>
    <property type="match status" value="2"/>
</dbReference>
<name>C8X2E4_DESRD</name>
<feature type="active site" evidence="9">
    <location>
        <position position="23"/>
    </location>
</feature>
<dbReference type="InterPro" id="IPR017968">
    <property type="entry name" value="Acylphosphatase_CS"/>
</dbReference>
<dbReference type="GO" id="GO:0003998">
    <property type="term" value="F:acylphosphatase activity"/>
    <property type="evidence" value="ECO:0007669"/>
    <property type="project" value="UniProtKB-EC"/>
</dbReference>
<comment type="similarity">
    <text evidence="2 8">Belongs to the carbamoyltransferase HypF family.</text>
</comment>
<dbReference type="PIRSF" id="PIRSF006256">
    <property type="entry name" value="CMPcnvr_hdrg_mat"/>
    <property type="match status" value="1"/>
</dbReference>
<dbReference type="Proteomes" id="UP000001052">
    <property type="component" value="Chromosome"/>
</dbReference>
<evidence type="ECO:0000313" key="13">
    <source>
        <dbReference type="Proteomes" id="UP000001052"/>
    </source>
</evidence>